<organism evidence="2 3">
    <name type="scientific">Ketogulonicigenium robustum</name>
    <dbReference type="NCBI Taxonomy" id="92947"/>
    <lineage>
        <taxon>Bacteria</taxon>
        <taxon>Pseudomonadati</taxon>
        <taxon>Pseudomonadota</taxon>
        <taxon>Alphaproteobacteria</taxon>
        <taxon>Rhodobacterales</taxon>
        <taxon>Roseobacteraceae</taxon>
        <taxon>Ketogulonicigenium</taxon>
    </lineage>
</organism>
<proteinExistence type="predicted"/>
<reference evidence="2 3" key="1">
    <citation type="submission" date="2017-02" db="EMBL/GenBank/DDBJ databases">
        <title>Ketogulonicigenium robustum SPU B003 Genome sequencing and assembly.</title>
        <authorList>
            <person name="Li Y."/>
            <person name="Liu L."/>
            <person name="Wang C."/>
            <person name="Zhang M."/>
            <person name="Zhang T."/>
            <person name="Zhang Y."/>
        </authorList>
    </citation>
    <scope>NUCLEOTIDE SEQUENCE [LARGE SCALE GENOMIC DNA]</scope>
    <source>
        <strain evidence="2 3">SPU_B003</strain>
    </source>
</reference>
<evidence type="ECO:0000256" key="1">
    <source>
        <dbReference type="SAM" id="MobiDB-lite"/>
    </source>
</evidence>
<dbReference type="STRING" id="92947.BVG79_01796"/>
<sequence length="57" mass="6359">MRPKYVNLTRQSGQSGKFFKKTGADWPSAGHDGAVAENQRRRRSAEMITVTVVIRPA</sequence>
<dbReference type="AlphaFoldDB" id="A0A1W6P1D9"/>
<feature type="region of interest" description="Disordered" evidence="1">
    <location>
        <begin position="1"/>
        <end position="41"/>
    </location>
</feature>
<dbReference type="EMBL" id="CP019937">
    <property type="protein sequence ID" value="ARO15140.1"/>
    <property type="molecule type" value="Genomic_DNA"/>
</dbReference>
<evidence type="ECO:0000313" key="2">
    <source>
        <dbReference type="EMBL" id="ARO15140.1"/>
    </source>
</evidence>
<name>A0A1W6P1D9_9RHOB</name>
<dbReference type="Proteomes" id="UP000242447">
    <property type="component" value="Chromosome"/>
</dbReference>
<evidence type="ECO:0000313" key="3">
    <source>
        <dbReference type="Proteomes" id="UP000242447"/>
    </source>
</evidence>
<dbReference type="KEGG" id="kro:BVG79_01796"/>
<protein>
    <submittedName>
        <fullName evidence="2">Uncharacterized protein</fullName>
    </submittedName>
</protein>
<gene>
    <name evidence="2" type="ORF">BVG79_01796</name>
</gene>
<keyword evidence="3" id="KW-1185">Reference proteome</keyword>
<accession>A0A1W6P1D9</accession>